<protein>
    <submittedName>
        <fullName evidence="3">Uncharacterized protein</fullName>
    </submittedName>
</protein>
<gene>
    <name evidence="3" type="ORF">ADEAN_000996300</name>
</gene>
<accession>A0A7G2CSW2</accession>
<evidence type="ECO:0000256" key="2">
    <source>
        <dbReference type="SAM" id="MobiDB-lite"/>
    </source>
</evidence>
<dbReference type="VEuPathDB" id="TriTrypDB:ADEAN_000996300"/>
<dbReference type="Proteomes" id="UP000515908">
    <property type="component" value="Chromosome 26"/>
</dbReference>
<keyword evidence="1" id="KW-0175">Coiled coil</keyword>
<evidence type="ECO:0000313" key="4">
    <source>
        <dbReference type="Proteomes" id="UP000515908"/>
    </source>
</evidence>
<reference evidence="3 4" key="1">
    <citation type="submission" date="2020-08" db="EMBL/GenBank/DDBJ databases">
        <authorList>
            <person name="Newling K."/>
            <person name="Davey J."/>
            <person name="Forrester S."/>
        </authorList>
    </citation>
    <scope>NUCLEOTIDE SEQUENCE [LARGE SCALE GENOMIC DNA]</scope>
    <source>
        <strain evidence="4">Crithidia deanei Carvalho (ATCC PRA-265)</strain>
    </source>
</reference>
<sequence>MTHMFQLAQEAVRGPETANTSQAPAPPPVVQPDTALEEELQLMRERIALFESRFEALLAERKVLEQERNQLQSEAAVARAELRRWKKQVTALVDDGNRPATPAAILDTPN</sequence>
<keyword evidence="4" id="KW-1185">Reference proteome</keyword>
<dbReference type="AlphaFoldDB" id="A0A7G2CSW2"/>
<feature type="coiled-coil region" evidence="1">
    <location>
        <begin position="40"/>
        <end position="88"/>
    </location>
</feature>
<feature type="region of interest" description="Disordered" evidence="2">
    <location>
        <begin position="1"/>
        <end position="31"/>
    </location>
</feature>
<evidence type="ECO:0000256" key="1">
    <source>
        <dbReference type="SAM" id="Coils"/>
    </source>
</evidence>
<evidence type="ECO:0000313" key="3">
    <source>
        <dbReference type="EMBL" id="CAD2222419.1"/>
    </source>
</evidence>
<dbReference type="EMBL" id="LR877170">
    <property type="protein sequence ID" value="CAD2222419.1"/>
    <property type="molecule type" value="Genomic_DNA"/>
</dbReference>
<proteinExistence type="predicted"/>
<organism evidence="3 4">
    <name type="scientific">Angomonas deanei</name>
    <dbReference type="NCBI Taxonomy" id="59799"/>
    <lineage>
        <taxon>Eukaryota</taxon>
        <taxon>Discoba</taxon>
        <taxon>Euglenozoa</taxon>
        <taxon>Kinetoplastea</taxon>
        <taxon>Metakinetoplastina</taxon>
        <taxon>Trypanosomatida</taxon>
        <taxon>Trypanosomatidae</taxon>
        <taxon>Strigomonadinae</taxon>
        <taxon>Angomonas</taxon>
    </lineage>
</organism>
<name>A0A7G2CSW2_9TRYP</name>